<evidence type="ECO:0000256" key="9">
    <source>
        <dbReference type="ARBA" id="ARBA00023211"/>
    </source>
</evidence>
<evidence type="ECO:0000259" key="13">
    <source>
        <dbReference type="PROSITE" id="PS51746"/>
    </source>
</evidence>
<evidence type="ECO:0000313" key="15">
    <source>
        <dbReference type="Proteomes" id="UP000238479"/>
    </source>
</evidence>
<comment type="caution">
    <text evidence="14">The sequence shown here is derived from an EMBL/GenBank/DDBJ whole genome shotgun (WGS) entry which is preliminary data.</text>
</comment>
<sequence length="524" mass="57380">MSNRSDNHQTVPLSVLLKRELANEKIERPEIIYGQASQSKKGEDFTMVKTDCQRVVGDGVSTYSVFALFDGHNGSAAALYSKEALLNNILAAIPTDLNRDEWIAALPRSLVAGFVKTDKDFQERAQTSGTTVTFVIIEGWVISVASVGDSRCIVEPAEGGVYYLSADHRLECSEDERMRITSSGGEVGRLNTGGGAEIGPLRCWPGGLCLSRSIGDMDVGEFIVPVPYVKQMKLSTAGGRVIISSDGVWDALSAEEALDCCRGMPPDAAAAQVVKDAVGAKGLRDDTTCIVIDILPQEKPAAPLPPPKRQGKGVFKSMFKKKPNESSSTVEKEYLEPDTVEEIFEEGSASLSERLDSKYPLCNMFKLFMCAVCQVEIKPGEGISIHSGSSSNPEKVRPWDGPFLCTSCQEKKEAMEGKRPSGSMKTFPYLTFLFFFMVVCSYYFCFLILIKRKVSFNSSVLCFLQVGVTAIVISQSSSPFICSLRALTITWKLFMSGNVVLLSILVPFNFSWEFTQHDPFGHPT</sequence>
<evidence type="ECO:0000256" key="10">
    <source>
        <dbReference type="ARBA" id="ARBA00047761"/>
    </source>
</evidence>
<dbReference type="Proteomes" id="UP000238479">
    <property type="component" value="Chromosome 6"/>
</dbReference>
<organism evidence="14 15">
    <name type="scientific">Rosa chinensis</name>
    <name type="common">China rose</name>
    <dbReference type="NCBI Taxonomy" id="74649"/>
    <lineage>
        <taxon>Eukaryota</taxon>
        <taxon>Viridiplantae</taxon>
        <taxon>Streptophyta</taxon>
        <taxon>Embryophyta</taxon>
        <taxon>Tracheophyta</taxon>
        <taxon>Spermatophyta</taxon>
        <taxon>Magnoliopsida</taxon>
        <taxon>eudicotyledons</taxon>
        <taxon>Gunneridae</taxon>
        <taxon>Pentapetalae</taxon>
        <taxon>rosids</taxon>
        <taxon>fabids</taxon>
        <taxon>Rosales</taxon>
        <taxon>Rosaceae</taxon>
        <taxon>Rosoideae</taxon>
        <taxon>Rosoideae incertae sedis</taxon>
        <taxon>Rosa</taxon>
    </lineage>
</organism>
<proteinExistence type="inferred from homology"/>
<feature type="transmembrane region" description="Helical" evidence="12">
    <location>
        <begin position="427"/>
        <end position="450"/>
    </location>
</feature>
<keyword evidence="12" id="KW-0472">Membrane</keyword>
<evidence type="ECO:0000256" key="8">
    <source>
        <dbReference type="ARBA" id="ARBA00022912"/>
    </source>
</evidence>
<keyword evidence="8" id="KW-0904">Protein phosphatase</keyword>
<dbReference type="SMART" id="SM00331">
    <property type="entry name" value="PP2C_SIG"/>
    <property type="match status" value="1"/>
</dbReference>
<name>A0A2P6Q0L8_ROSCH</name>
<dbReference type="SMART" id="SM00332">
    <property type="entry name" value="PP2Cc"/>
    <property type="match status" value="1"/>
</dbReference>
<dbReference type="CDD" id="cd00143">
    <property type="entry name" value="PP2Cc"/>
    <property type="match status" value="1"/>
</dbReference>
<dbReference type="GO" id="GO:0004722">
    <property type="term" value="F:protein serine/threonine phosphatase activity"/>
    <property type="evidence" value="ECO:0007669"/>
    <property type="project" value="UniProtKB-EC"/>
</dbReference>
<evidence type="ECO:0000256" key="7">
    <source>
        <dbReference type="ARBA" id="ARBA00022842"/>
    </source>
</evidence>
<dbReference type="PROSITE" id="PS51746">
    <property type="entry name" value="PPM_2"/>
    <property type="match status" value="1"/>
</dbReference>
<keyword evidence="15" id="KW-1185">Reference proteome</keyword>
<comment type="catalytic activity">
    <reaction evidence="10">
        <text>O-phospho-L-seryl-[protein] + H2O = L-seryl-[protein] + phosphate</text>
        <dbReference type="Rhea" id="RHEA:20629"/>
        <dbReference type="Rhea" id="RHEA-COMP:9863"/>
        <dbReference type="Rhea" id="RHEA-COMP:11604"/>
        <dbReference type="ChEBI" id="CHEBI:15377"/>
        <dbReference type="ChEBI" id="CHEBI:29999"/>
        <dbReference type="ChEBI" id="CHEBI:43474"/>
        <dbReference type="ChEBI" id="CHEBI:83421"/>
        <dbReference type="EC" id="3.1.3.16"/>
    </reaction>
</comment>
<evidence type="ECO:0000256" key="3">
    <source>
        <dbReference type="ARBA" id="ARBA00006702"/>
    </source>
</evidence>
<comment type="catalytic activity">
    <reaction evidence="11">
        <text>O-phospho-L-threonyl-[protein] + H2O = L-threonyl-[protein] + phosphate</text>
        <dbReference type="Rhea" id="RHEA:47004"/>
        <dbReference type="Rhea" id="RHEA-COMP:11060"/>
        <dbReference type="Rhea" id="RHEA-COMP:11605"/>
        <dbReference type="ChEBI" id="CHEBI:15377"/>
        <dbReference type="ChEBI" id="CHEBI:30013"/>
        <dbReference type="ChEBI" id="CHEBI:43474"/>
        <dbReference type="ChEBI" id="CHEBI:61977"/>
        <dbReference type="EC" id="3.1.3.16"/>
    </reaction>
</comment>
<comment type="cofactor">
    <cofactor evidence="2">
        <name>Mg(2+)</name>
        <dbReference type="ChEBI" id="CHEBI:18420"/>
    </cofactor>
</comment>
<dbReference type="Gramene" id="PRQ27669">
    <property type="protein sequence ID" value="PRQ27669"/>
    <property type="gene ID" value="RchiOBHm_Chr6g0307751"/>
</dbReference>
<dbReference type="InterPro" id="IPR036457">
    <property type="entry name" value="PPM-type-like_dom_sf"/>
</dbReference>
<evidence type="ECO:0000256" key="4">
    <source>
        <dbReference type="ARBA" id="ARBA00013081"/>
    </source>
</evidence>
<dbReference type="AlphaFoldDB" id="A0A2P6Q0L8"/>
<evidence type="ECO:0000256" key="5">
    <source>
        <dbReference type="ARBA" id="ARBA00022723"/>
    </source>
</evidence>
<protein>
    <recommendedName>
        <fullName evidence="4">protein-serine/threonine phosphatase</fullName>
        <ecNumber evidence="4">3.1.3.16</ecNumber>
    </recommendedName>
</protein>
<evidence type="ECO:0000256" key="6">
    <source>
        <dbReference type="ARBA" id="ARBA00022801"/>
    </source>
</evidence>
<gene>
    <name evidence="14" type="ORF">RchiOBHm_Chr6g0307751</name>
</gene>
<reference evidence="14 15" key="1">
    <citation type="journal article" date="2018" name="Nat. Genet.">
        <title>The Rosa genome provides new insights in the design of modern roses.</title>
        <authorList>
            <person name="Bendahmane M."/>
        </authorList>
    </citation>
    <scope>NUCLEOTIDE SEQUENCE [LARGE SCALE GENOMIC DNA]</scope>
    <source>
        <strain evidence="15">cv. Old Blush</strain>
    </source>
</reference>
<dbReference type="SUPFAM" id="SSF81606">
    <property type="entry name" value="PP2C-like"/>
    <property type="match status" value="1"/>
</dbReference>
<dbReference type="OMA" id="ICCDSER"/>
<feature type="transmembrane region" description="Helical" evidence="12">
    <location>
        <begin position="493"/>
        <end position="512"/>
    </location>
</feature>
<dbReference type="Pfam" id="PF00481">
    <property type="entry name" value="PP2C"/>
    <property type="match status" value="1"/>
</dbReference>
<accession>A0A2P6Q0L8</accession>
<dbReference type="PANTHER" id="PTHR47992">
    <property type="entry name" value="PROTEIN PHOSPHATASE"/>
    <property type="match status" value="1"/>
</dbReference>
<comment type="cofactor">
    <cofactor evidence="1">
        <name>Mn(2+)</name>
        <dbReference type="ChEBI" id="CHEBI:29035"/>
    </cofactor>
</comment>
<dbReference type="EC" id="3.1.3.16" evidence="4"/>
<dbReference type="EMBL" id="PDCK01000044">
    <property type="protein sequence ID" value="PRQ27669.1"/>
    <property type="molecule type" value="Genomic_DNA"/>
</dbReference>
<dbReference type="STRING" id="74649.A0A2P6Q0L8"/>
<evidence type="ECO:0000256" key="11">
    <source>
        <dbReference type="ARBA" id="ARBA00048336"/>
    </source>
</evidence>
<evidence type="ECO:0000256" key="1">
    <source>
        <dbReference type="ARBA" id="ARBA00001936"/>
    </source>
</evidence>
<dbReference type="FunFam" id="3.60.40.10:FF:000022">
    <property type="entry name" value="probable protein phosphatase 2C 12"/>
    <property type="match status" value="1"/>
</dbReference>
<feature type="domain" description="PPM-type phosphatase" evidence="13">
    <location>
        <begin position="25"/>
        <end position="294"/>
    </location>
</feature>
<dbReference type="Gene3D" id="3.60.40.10">
    <property type="entry name" value="PPM-type phosphatase domain"/>
    <property type="match status" value="1"/>
</dbReference>
<keyword evidence="12" id="KW-0812">Transmembrane</keyword>
<evidence type="ECO:0000313" key="14">
    <source>
        <dbReference type="EMBL" id="PRQ27669.1"/>
    </source>
</evidence>
<keyword evidence="12" id="KW-1133">Transmembrane helix</keyword>
<evidence type="ECO:0000256" key="2">
    <source>
        <dbReference type="ARBA" id="ARBA00001946"/>
    </source>
</evidence>
<evidence type="ECO:0000256" key="12">
    <source>
        <dbReference type="SAM" id="Phobius"/>
    </source>
</evidence>
<keyword evidence="6 14" id="KW-0378">Hydrolase</keyword>
<dbReference type="InterPro" id="IPR001932">
    <property type="entry name" value="PPM-type_phosphatase-like_dom"/>
</dbReference>
<dbReference type="InterPro" id="IPR015655">
    <property type="entry name" value="PP2C"/>
</dbReference>
<dbReference type="GO" id="GO:0046872">
    <property type="term" value="F:metal ion binding"/>
    <property type="evidence" value="ECO:0007669"/>
    <property type="project" value="UniProtKB-KW"/>
</dbReference>
<feature type="transmembrane region" description="Helical" evidence="12">
    <location>
        <begin position="456"/>
        <end position="473"/>
    </location>
</feature>
<comment type="similarity">
    <text evidence="3">Belongs to the PP2C family.</text>
</comment>
<keyword evidence="9" id="KW-0464">Manganese</keyword>
<keyword evidence="7" id="KW-0460">Magnesium</keyword>
<keyword evidence="5" id="KW-0479">Metal-binding</keyword>